<evidence type="ECO:0000259" key="12">
    <source>
        <dbReference type="PROSITE" id="PS00300"/>
    </source>
</evidence>
<keyword evidence="6 10" id="KW-0472">Membrane</keyword>
<comment type="function">
    <text evidence="9 10">Involved in targeting and insertion of nascent membrane proteins into the cytoplasmic membrane. Acts as a receptor for the complex formed by the signal recognition particle (SRP) and the ribosome-nascent chain (RNC). Interaction with SRP-RNC leads to the transfer of the RNC complex to the Sec translocase for insertion into the membrane, the hydrolysis of GTP by both Ffh and FtsY, and the dissociation of the SRP-FtsY complex into the individual components.</text>
</comment>
<comment type="catalytic activity">
    <reaction evidence="8 10">
        <text>GTP + H2O = GDP + phosphate + H(+)</text>
        <dbReference type="Rhea" id="RHEA:19669"/>
        <dbReference type="ChEBI" id="CHEBI:15377"/>
        <dbReference type="ChEBI" id="CHEBI:15378"/>
        <dbReference type="ChEBI" id="CHEBI:37565"/>
        <dbReference type="ChEBI" id="CHEBI:43474"/>
        <dbReference type="ChEBI" id="CHEBI:58189"/>
        <dbReference type="EC" id="3.6.5.4"/>
    </reaction>
</comment>
<accession>A0A450X7H5</accession>
<gene>
    <name evidence="10" type="primary">ftsY</name>
    <name evidence="13" type="ORF">BECKMB1821G_GA0114241_101165</name>
</gene>
<dbReference type="NCBIfam" id="TIGR00064">
    <property type="entry name" value="ftsY"/>
    <property type="match status" value="1"/>
</dbReference>
<sequence>MAFSLFRRKKDQSEKPNQVETERQPGPDNIEPESNIEPEPEQESALEPKSVLEPKAAPEPEKTKKPGMFARLKGALGRTRKGLVGGISDLFRNRKTVDIDLVDEIETLLLTADVGIDATERITGDIGQRLKRRQLKDPEAVFHALRENMLNILTPVNQPLVIPKDREKPFVILVVGVNGTGKTTTIGKLAKRLQADGLRVMLAAGDTFRAAAIEQLRIWGERNDVPVIAQQIGSDSASVVYDALQSAQARHFDVLIADTAGRLHTQANLMDELKKVRRVIGKLDDTAPHEVLLVLDAGTGQNALAQARQFHQAVGLTGITLTKLDGTAKGGIILAIAQQLVLPIRFIGVGESVDDLRQFDAGEFVDALFAK</sequence>
<keyword evidence="2 10" id="KW-0963">Cytoplasm</keyword>
<dbReference type="SMART" id="SM00382">
    <property type="entry name" value="AAA"/>
    <property type="match status" value="1"/>
</dbReference>
<dbReference type="InterPro" id="IPR036225">
    <property type="entry name" value="SRP/SRP_N"/>
</dbReference>
<dbReference type="FunFam" id="1.20.120.140:FF:000002">
    <property type="entry name" value="Signal recognition particle receptor FtsY"/>
    <property type="match status" value="1"/>
</dbReference>
<keyword evidence="5 10" id="KW-0342">GTP-binding</keyword>
<evidence type="ECO:0000256" key="1">
    <source>
        <dbReference type="ARBA" id="ARBA00022475"/>
    </source>
</evidence>
<keyword evidence="1 10" id="KW-1003">Cell membrane</keyword>
<feature type="compositionally biased region" description="Basic and acidic residues" evidence="11">
    <location>
        <begin position="50"/>
        <end position="64"/>
    </location>
</feature>
<feature type="binding site" evidence="10">
    <location>
        <begin position="258"/>
        <end position="262"/>
    </location>
    <ligand>
        <name>GTP</name>
        <dbReference type="ChEBI" id="CHEBI:37565"/>
    </ligand>
</feature>
<evidence type="ECO:0000256" key="11">
    <source>
        <dbReference type="SAM" id="MobiDB-lite"/>
    </source>
</evidence>
<dbReference type="SUPFAM" id="SSF52540">
    <property type="entry name" value="P-loop containing nucleoside triphosphate hydrolases"/>
    <property type="match status" value="1"/>
</dbReference>
<dbReference type="AlphaFoldDB" id="A0A450X7H5"/>
<evidence type="ECO:0000256" key="9">
    <source>
        <dbReference type="ARBA" id="ARBA00053570"/>
    </source>
</evidence>
<dbReference type="GO" id="GO:0005047">
    <property type="term" value="F:signal recognition particle binding"/>
    <property type="evidence" value="ECO:0007669"/>
    <property type="project" value="TreeGrafter"/>
</dbReference>
<feature type="compositionally biased region" description="Acidic residues" evidence="11">
    <location>
        <begin position="30"/>
        <end position="44"/>
    </location>
</feature>
<dbReference type="Gene3D" id="1.20.120.140">
    <property type="entry name" value="Signal recognition particle SRP54, nucleotide-binding domain"/>
    <property type="match status" value="1"/>
</dbReference>
<proteinExistence type="inferred from homology"/>
<organism evidence="13">
    <name type="scientific">Candidatus Kentrum sp. MB</name>
    <dbReference type="NCBI Taxonomy" id="2138164"/>
    <lineage>
        <taxon>Bacteria</taxon>
        <taxon>Pseudomonadati</taxon>
        <taxon>Pseudomonadota</taxon>
        <taxon>Gammaproteobacteria</taxon>
        <taxon>Candidatus Kentrum</taxon>
    </lineage>
</organism>
<evidence type="ECO:0000256" key="5">
    <source>
        <dbReference type="ARBA" id="ARBA00023134"/>
    </source>
</evidence>
<evidence type="ECO:0000256" key="6">
    <source>
        <dbReference type="ARBA" id="ARBA00023136"/>
    </source>
</evidence>
<evidence type="ECO:0000256" key="3">
    <source>
        <dbReference type="ARBA" id="ARBA00022741"/>
    </source>
</evidence>
<protein>
    <recommendedName>
        <fullName evidence="10">Signal recognition particle receptor FtsY</fullName>
        <shortName evidence="10">SRP receptor</shortName>
        <ecNumber evidence="10">3.6.5.4</ecNumber>
    </recommendedName>
</protein>
<dbReference type="EMBL" id="CAADFO010000011">
    <property type="protein sequence ID" value="VFK25161.1"/>
    <property type="molecule type" value="Genomic_DNA"/>
</dbReference>
<keyword evidence="4 10" id="KW-0378">Hydrolase</keyword>
<name>A0A450X7H5_9GAMM</name>
<dbReference type="PROSITE" id="PS00300">
    <property type="entry name" value="SRP54"/>
    <property type="match status" value="1"/>
</dbReference>
<comment type="subunit">
    <text evidence="10">Part of the signal recognition particle protein translocation system, which is composed of SRP and FtsY. SRP is a ribonucleoprotein composed of Ffh and a 4.5S RNA molecule.</text>
</comment>
<dbReference type="PANTHER" id="PTHR43134">
    <property type="entry name" value="SIGNAL RECOGNITION PARTICLE RECEPTOR SUBUNIT ALPHA"/>
    <property type="match status" value="1"/>
</dbReference>
<dbReference type="PANTHER" id="PTHR43134:SF1">
    <property type="entry name" value="SIGNAL RECOGNITION PARTICLE RECEPTOR SUBUNIT ALPHA"/>
    <property type="match status" value="1"/>
</dbReference>
<dbReference type="SMART" id="SM00963">
    <property type="entry name" value="SRP54_N"/>
    <property type="match status" value="1"/>
</dbReference>
<feature type="region of interest" description="Disordered" evidence="11">
    <location>
        <begin position="1"/>
        <end position="69"/>
    </location>
</feature>
<evidence type="ECO:0000256" key="4">
    <source>
        <dbReference type="ARBA" id="ARBA00022801"/>
    </source>
</evidence>
<evidence type="ECO:0000256" key="2">
    <source>
        <dbReference type="ARBA" id="ARBA00022490"/>
    </source>
</evidence>
<dbReference type="InterPro" id="IPR003593">
    <property type="entry name" value="AAA+_ATPase"/>
</dbReference>
<dbReference type="InterPro" id="IPR042101">
    <property type="entry name" value="SRP54_N_sf"/>
</dbReference>
<feature type="binding site" evidence="10">
    <location>
        <begin position="322"/>
        <end position="325"/>
    </location>
    <ligand>
        <name>GTP</name>
        <dbReference type="ChEBI" id="CHEBI:37565"/>
    </ligand>
</feature>
<comment type="subcellular location">
    <subcellularLocation>
        <location evidence="10">Cell membrane</location>
        <topology evidence="10">Peripheral membrane protein</topology>
        <orientation evidence="10">Cytoplasmic side</orientation>
    </subcellularLocation>
    <subcellularLocation>
        <location evidence="10">Cytoplasm</location>
    </subcellularLocation>
</comment>
<dbReference type="InterPro" id="IPR027417">
    <property type="entry name" value="P-loop_NTPase"/>
</dbReference>
<dbReference type="InterPro" id="IPR000897">
    <property type="entry name" value="SRP54_GTPase_dom"/>
</dbReference>
<dbReference type="EC" id="3.6.5.4" evidence="10"/>
<evidence type="ECO:0000256" key="10">
    <source>
        <dbReference type="HAMAP-Rule" id="MF_00920"/>
    </source>
</evidence>
<dbReference type="Pfam" id="PF00448">
    <property type="entry name" value="SRP54"/>
    <property type="match status" value="1"/>
</dbReference>
<feature type="compositionally biased region" description="Basic residues" evidence="11">
    <location>
        <begin position="1"/>
        <end position="10"/>
    </location>
</feature>
<keyword evidence="3 10" id="KW-0547">Nucleotide-binding</keyword>
<dbReference type="InterPro" id="IPR004390">
    <property type="entry name" value="SR_rcpt_FtsY"/>
</dbReference>
<evidence type="ECO:0000256" key="8">
    <source>
        <dbReference type="ARBA" id="ARBA00048027"/>
    </source>
</evidence>
<reference evidence="13" key="1">
    <citation type="submission" date="2019-02" db="EMBL/GenBank/DDBJ databases">
        <authorList>
            <person name="Gruber-Vodicka R. H."/>
            <person name="Seah K. B. B."/>
        </authorList>
    </citation>
    <scope>NUCLEOTIDE SEQUENCE</scope>
    <source>
        <strain evidence="13">BECK_BZ197</strain>
    </source>
</reference>
<dbReference type="FunFam" id="3.40.50.300:FF:000053">
    <property type="entry name" value="Signal recognition particle receptor FtsY"/>
    <property type="match status" value="1"/>
</dbReference>
<dbReference type="Pfam" id="PF02881">
    <property type="entry name" value="SRP54_N"/>
    <property type="match status" value="1"/>
</dbReference>
<evidence type="ECO:0000313" key="13">
    <source>
        <dbReference type="EMBL" id="VFK25161.1"/>
    </source>
</evidence>
<dbReference type="HAMAP" id="MF_00920">
    <property type="entry name" value="FtsY"/>
    <property type="match status" value="1"/>
</dbReference>
<dbReference type="GO" id="GO:0005737">
    <property type="term" value="C:cytoplasm"/>
    <property type="evidence" value="ECO:0007669"/>
    <property type="project" value="UniProtKB-SubCell"/>
</dbReference>
<feature type="binding site" evidence="10">
    <location>
        <begin position="176"/>
        <end position="183"/>
    </location>
    <ligand>
        <name>GTP</name>
        <dbReference type="ChEBI" id="CHEBI:37565"/>
    </ligand>
</feature>
<dbReference type="GO" id="GO:0006614">
    <property type="term" value="P:SRP-dependent cotranslational protein targeting to membrane"/>
    <property type="evidence" value="ECO:0007669"/>
    <property type="project" value="InterPro"/>
</dbReference>
<dbReference type="SUPFAM" id="SSF47364">
    <property type="entry name" value="Domain of the SRP/SRP receptor G-proteins"/>
    <property type="match status" value="1"/>
</dbReference>
<keyword evidence="7 10" id="KW-0675">Receptor</keyword>
<dbReference type="CDD" id="cd17874">
    <property type="entry name" value="FtsY"/>
    <property type="match status" value="1"/>
</dbReference>
<feature type="domain" description="SRP54-type proteins GTP-binding" evidence="12">
    <location>
        <begin position="343"/>
        <end position="356"/>
    </location>
</feature>
<dbReference type="GO" id="GO:0005525">
    <property type="term" value="F:GTP binding"/>
    <property type="evidence" value="ECO:0007669"/>
    <property type="project" value="UniProtKB-UniRule"/>
</dbReference>
<dbReference type="GO" id="GO:0003924">
    <property type="term" value="F:GTPase activity"/>
    <property type="evidence" value="ECO:0007669"/>
    <property type="project" value="UniProtKB-UniRule"/>
</dbReference>
<dbReference type="InterPro" id="IPR013822">
    <property type="entry name" value="Signal_recog_particl_SRP54_hlx"/>
</dbReference>
<evidence type="ECO:0000256" key="7">
    <source>
        <dbReference type="ARBA" id="ARBA00023170"/>
    </source>
</evidence>
<dbReference type="GO" id="GO:0005886">
    <property type="term" value="C:plasma membrane"/>
    <property type="evidence" value="ECO:0007669"/>
    <property type="project" value="UniProtKB-SubCell"/>
</dbReference>
<dbReference type="Gene3D" id="3.40.50.300">
    <property type="entry name" value="P-loop containing nucleotide triphosphate hydrolases"/>
    <property type="match status" value="1"/>
</dbReference>
<comment type="similarity">
    <text evidence="10">Belongs to the GTP-binding SRP family. FtsY subfamily.</text>
</comment>
<dbReference type="SMART" id="SM00962">
    <property type="entry name" value="SRP54"/>
    <property type="match status" value="1"/>
</dbReference>